<evidence type="ECO:0000256" key="5">
    <source>
        <dbReference type="ARBA" id="ARBA00022989"/>
    </source>
</evidence>
<evidence type="ECO:0000256" key="4">
    <source>
        <dbReference type="ARBA" id="ARBA00022840"/>
    </source>
</evidence>
<organism evidence="11 12">
    <name type="scientific">Streptomyces kunmingensis</name>
    <dbReference type="NCBI Taxonomy" id="68225"/>
    <lineage>
        <taxon>Bacteria</taxon>
        <taxon>Bacillati</taxon>
        <taxon>Actinomycetota</taxon>
        <taxon>Actinomycetes</taxon>
        <taxon>Kitasatosporales</taxon>
        <taxon>Streptomycetaceae</taxon>
        <taxon>Streptomyces</taxon>
    </lineage>
</organism>
<evidence type="ECO:0000256" key="1">
    <source>
        <dbReference type="ARBA" id="ARBA00004651"/>
    </source>
</evidence>
<feature type="domain" description="ABC transmembrane type-1" evidence="10">
    <location>
        <begin position="54"/>
        <end position="336"/>
    </location>
</feature>
<evidence type="ECO:0000256" key="6">
    <source>
        <dbReference type="ARBA" id="ARBA00023136"/>
    </source>
</evidence>
<dbReference type="PANTHER" id="PTHR43394:SF1">
    <property type="entry name" value="ATP-BINDING CASSETTE SUB-FAMILY B MEMBER 10, MITOCHONDRIAL"/>
    <property type="match status" value="1"/>
</dbReference>
<dbReference type="PROSITE" id="PS50893">
    <property type="entry name" value="ABC_TRANSPORTER_2"/>
    <property type="match status" value="1"/>
</dbReference>
<evidence type="ECO:0000259" key="9">
    <source>
        <dbReference type="PROSITE" id="PS50893"/>
    </source>
</evidence>
<keyword evidence="6 8" id="KW-0472">Membrane</keyword>
<evidence type="ECO:0000313" key="11">
    <source>
        <dbReference type="EMBL" id="MEB3962847.1"/>
    </source>
</evidence>
<dbReference type="Pfam" id="PF00005">
    <property type="entry name" value="ABC_tran"/>
    <property type="match status" value="1"/>
</dbReference>
<comment type="subcellular location">
    <subcellularLocation>
        <location evidence="1">Cell membrane</location>
        <topology evidence="1">Multi-pass membrane protein</topology>
    </subcellularLocation>
</comment>
<dbReference type="SUPFAM" id="SSF90123">
    <property type="entry name" value="ABC transporter transmembrane region"/>
    <property type="match status" value="1"/>
</dbReference>
<dbReference type="InterPro" id="IPR003593">
    <property type="entry name" value="AAA+_ATPase"/>
</dbReference>
<evidence type="ECO:0000313" key="12">
    <source>
        <dbReference type="Proteomes" id="UP001352223"/>
    </source>
</evidence>
<feature type="transmembrane region" description="Helical" evidence="8">
    <location>
        <begin position="176"/>
        <end position="201"/>
    </location>
</feature>
<dbReference type="GO" id="GO:0005524">
    <property type="term" value="F:ATP binding"/>
    <property type="evidence" value="ECO:0007669"/>
    <property type="project" value="UniProtKB-KW"/>
</dbReference>
<dbReference type="InterPro" id="IPR011527">
    <property type="entry name" value="ABC1_TM_dom"/>
</dbReference>
<keyword evidence="4 11" id="KW-0067">ATP-binding</keyword>
<dbReference type="Proteomes" id="UP001352223">
    <property type="component" value="Unassembled WGS sequence"/>
</dbReference>
<dbReference type="Gene3D" id="3.40.50.300">
    <property type="entry name" value="P-loop containing nucleotide triphosphate hydrolases"/>
    <property type="match status" value="1"/>
</dbReference>
<protein>
    <submittedName>
        <fullName evidence="11">ABC transporter ATP-binding protein/permease</fullName>
    </submittedName>
</protein>
<sequence length="610" mass="63063">MTTISAIPDHPASEETESALGAPDDGRELLPVATAARTRAALRELVRPDRARALLGLGVLAAATAIGLLVQPLLGRVVDIVADGRPASALTLPVVLLALVAVAQGGTTALGLTQVARFGETILARLRERFVERALQLPADRLERAGSGDLTARITGDVARVAEAVRSALPEMTRSVLTIVLTLGALALLDIRFLLAALLAVPVQLLTARWYVGRAVTLYADQRIANGAQQQQLLETIGGAATVRGHRLEPEHTERNAGRSRAAVGLTMRSVNLVLGFYQRLHIAEYIGLAAVLVTGYFLVDDEAVSVGTATAAALYFHSLFGPVNAALVLLDDAQSAAAGLARLIGVTDLREDGAPGLESAPAPRQDTASAGTAVTVDAVSHAYGSGAPVLHQVSFTLDKGEHVALVGSSGAGKSTLARLVAGVQQPTRGTVVAGGEGTASVALVTQEVHVFTGSLADDLRLVRPDATDAELRTALATVHALEWAEALPDGLATVVGQGGHRLDPARAQQLALARLVLADPEVAVLDEATAEAGSAGARELERSAEAALAGRTALIVAHRLTQAAAADRIIVLEAGRIVESGSHDELRDAGGPYATLWGAWSGSRPGPHP</sequence>
<dbReference type="RefSeq" id="WP_324770470.1">
    <property type="nucleotide sequence ID" value="NZ_BAAATS010000006.1"/>
</dbReference>
<feature type="domain" description="ABC transporter" evidence="9">
    <location>
        <begin position="375"/>
        <end position="600"/>
    </location>
</feature>
<feature type="region of interest" description="Disordered" evidence="7">
    <location>
        <begin position="1"/>
        <end position="26"/>
    </location>
</feature>
<evidence type="ECO:0000259" key="10">
    <source>
        <dbReference type="PROSITE" id="PS50929"/>
    </source>
</evidence>
<dbReference type="PROSITE" id="PS50929">
    <property type="entry name" value="ABC_TM1F"/>
    <property type="match status" value="1"/>
</dbReference>
<evidence type="ECO:0000256" key="7">
    <source>
        <dbReference type="SAM" id="MobiDB-lite"/>
    </source>
</evidence>
<keyword evidence="12" id="KW-1185">Reference proteome</keyword>
<dbReference type="PANTHER" id="PTHR43394">
    <property type="entry name" value="ATP-DEPENDENT PERMEASE MDL1, MITOCHONDRIAL"/>
    <property type="match status" value="1"/>
</dbReference>
<dbReference type="Gene3D" id="1.20.1560.10">
    <property type="entry name" value="ABC transporter type 1, transmembrane domain"/>
    <property type="match status" value="1"/>
</dbReference>
<evidence type="ECO:0000256" key="8">
    <source>
        <dbReference type="SAM" id="Phobius"/>
    </source>
</evidence>
<keyword evidence="2 8" id="KW-0812">Transmembrane</keyword>
<dbReference type="EMBL" id="JAOZYB010000181">
    <property type="protein sequence ID" value="MEB3962847.1"/>
    <property type="molecule type" value="Genomic_DNA"/>
</dbReference>
<keyword evidence="3" id="KW-0547">Nucleotide-binding</keyword>
<dbReference type="Pfam" id="PF00664">
    <property type="entry name" value="ABC_membrane"/>
    <property type="match status" value="1"/>
</dbReference>
<comment type="caution">
    <text evidence="11">The sequence shown here is derived from an EMBL/GenBank/DDBJ whole genome shotgun (WGS) entry which is preliminary data.</text>
</comment>
<evidence type="ECO:0000256" key="3">
    <source>
        <dbReference type="ARBA" id="ARBA00022741"/>
    </source>
</evidence>
<feature type="transmembrane region" description="Helical" evidence="8">
    <location>
        <begin position="53"/>
        <end position="74"/>
    </location>
</feature>
<keyword evidence="5 8" id="KW-1133">Transmembrane helix</keyword>
<feature type="transmembrane region" description="Helical" evidence="8">
    <location>
        <begin position="94"/>
        <end position="119"/>
    </location>
</feature>
<dbReference type="InterPro" id="IPR027417">
    <property type="entry name" value="P-loop_NTPase"/>
</dbReference>
<reference evidence="11 12" key="1">
    <citation type="submission" date="2022-10" db="EMBL/GenBank/DDBJ databases">
        <authorList>
            <person name="Xie J."/>
            <person name="Shen N."/>
        </authorList>
    </citation>
    <scope>NUCLEOTIDE SEQUENCE [LARGE SCALE GENOMIC DNA]</scope>
    <source>
        <strain evidence="11 12">DSM 41681</strain>
    </source>
</reference>
<dbReference type="CDD" id="cd07346">
    <property type="entry name" value="ABC_6TM_exporters"/>
    <property type="match status" value="1"/>
</dbReference>
<gene>
    <name evidence="11" type="ORF">OKJ48_21720</name>
</gene>
<dbReference type="SMART" id="SM00382">
    <property type="entry name" value="AAA"/>
    <property type="match status" value="1"/>
</dbReference>
<name>A0ABU6CE06_9ACTN</name>
<dbReference type="InterPro" id="IPR039421">
    <property type="entry name" value="Type_1_exporter"/>
</dbReference>
<proteinExistence type="predicted"/>
<dbReference type="SUPFAM" id="SSF52540">
    <property type="entry name" value="P-loop containing nucleoside triphosphate hydrolases"/>
    <property type="match status" value="1"/>
</dbReference>
<accession>A0ABU6CE06</accession>
<dbReference type="InterPro" id="IPR036640">
    <property type="entry name" value="ABC1_TM_sf"/>
</dbReference>
<evidence type="ECO:0000256" key="2">
    <source>
        <dbReference type="ARBA" id="ARBA00022692"/>
    </source>
</evidence>
<dbReference type="InterPro" id="IPR003439">
    <property type="entry name" value="ABC_transporter-like_ATP-bd"/>
</dbReference>